<accession>A0A288Q6J9</accession>
<proteinExistence type="predicted"/>
<gene>
    <name evidence="1" type="ORF">DFP99_0378</name>
</gene>
<comment type="caution">
    <text evidence="1">The sequence shown here is derived from an EMBL/GenBank/DDBJ whole genome shotgun (WGS) entry which is preliminary data.</text>
</comment>
<keyword evidence="2" id="KW-1185">Reference proteome</keyword>
<sequence length="32" mass="3595">MSDEDSFLVATLMRQEFKSAGGPFFKVIELNS</sequence>
<dbReference type="EMBL" id="QRAS01000001">
    <property type="protein sequence ID" value="RDL11954.1"/>
    <property type="molecule type" value="Genomic_DNA"/>
</dbReference>
<evidence type="ECO:0000313" key="1">
    <source>
        <dbReference type="EMBL" id="RDL11954.1"/>
    </source>
</evidence>
<evidence type="ECO:0000313" key="2">
    <source>
        <dbReference type="Proteomes" id="UP000254912"/>
    </source>
</evidence>
<dbReference type="KEGG" id="wso:WSWS_00749"/>
<organism evidence="1 2">
    <name type="scientific">Weissella soli</name>
    <dbReference type="NCBI Taxonomy" id="155866"/>
    <lineage>
        <taxon>Bacteria</taxon>
        <taxon>Bacillati</taxon>
        <taxon>Bacillota</taxon>
        <taxon>Bacilli</taxon>
        <taxon>Lactobacillales</taxon>
        <taxon>Lactobacillaceae</taxon>
        <taxon>Weissella</taxon>
    </lineage>
</organism>
<reference evidence="1 2" key="1">
    <citation type="submission" date="2018-07" db="EMBL/GenBank/DDBJ databases">
        <title>Genomic Encyclopedia of Type Strains, Phase III (KMG-III): the genomes of soil and plant-associated and newly described type strains.</title>
        <authorList>
            <person name="Whitman W."/>
        </authorList>
    </citation>
    <scope>NUCLEOTIDE SEQUENCE [LARGE SCALE GENOMIC DNA]</scope>
    <source>
        <strain evidence="1 2">CECT 7031</strain>
    </source>
</reference>
<dbReference type="Proteomes" id="UP000254912">
    <property type="component" value="Unassembled WGS sequence"/>
</dbReference>
<name>A0A288Q6J9_9LACO</name>
<protein>
    <submittedName>
        <fullName evidence="1">Uncharacterized protein</fullName>
    </submittedName>
</protein>
<dbReference type="AlphaFoldDB" id="A0A288Q6J9"/>